<protein>
    <submittedName>
        <fullName evidence="1">Uncharacterized protein</fullName>
    </submittedName>
</protein>
<sequence>MYKLFIGGTCWIEGNSAPIETCRLHGRYQTLDSATSPANTTIPEAMASLGYENSTILRFLGQSQCNMRFVCPSQVRYVRLFEIRWKLLIFSFYTAAVQGHSYVVRSCTTMHTFCADYVRAAAKLGFNVTGDHEPRCTRQAVLFPEVRTQELTIPVNKLTLFVKLYLFRARCSCHRGLYPCRSWSSASTKVWDRSRDRSRLPKASRSTAPED</sequence>
<evidence type="ECO:0000313" key="2">
    <source>
        <dbReference type="Proteomes" id="UP000215335"/>
    </source>
</evidence>
<name>A0A232FB16_9HYME</name>
<evidence type="ECO:0000313" key="1">
    <source>
        <dbReference type="EMBL" id="OXU27680.1"/>
    </source>
</evidence>
<accession>A0A232FB16</accession>
<gene>
    <name evidence="1" type="ORF">TSAR_011610</name>
</gene>
<dbReference type="AlphaFoldDB" id="A0A232FB16"/>
<comment type="caution">
    <text evidence="1">The sequence shown here is derived from an EMBL/GenBank/DDBJ whole genome shotgun (WGS) entry which is preliminary data.</text>
</comment>
<dbReference type="Proteomes" id="UP000215335">
    <property type="component" value="Unassembled WGS sequence"/>
</dbReference>
<organism evidence="1 2">
    <name type="scientific">Trichomalopsis sarcophagae</name>
    <dbReference type="NCBI Taxonomy" id="543379"/>
    <lineage>
        <taxon>Eukaryota</taxon>
        <taxon>Metazoa</taxon>
        <taxon>Ecdysozoa</taxon>
        <taxon>Arthropoda</taxon>
        <taxon>Hexapoda</taxon>
        <taxon>Insecta</taxon>
        <taxon>Pterygota</taxon>
        <taxon>Neoptera</taxon>
        <taxon>Endopterygota</taxon>
        <taxon>Hymenoptera</taxon>
        <taxon>Apocrita</taxon>
        <taxon>Proctotrupomorpha</taxon>
        <taxon>Chalcidoidea</taxon>
        <taxon>Pteromalidae</taxon>
        <taxon>Pteromalinae</taxon>
        <taxon>Trichomalopsis</taxon>
    </lineage>
</organism>
<dbReference type="EMBL" id="NNAY01000557">
    <property type="protein sequence ID" value="OXU27680.1"/>
    <property type="molecule type" value="Genomic_DNA"/>
</dbReference>
<keyword evidence="2" id="KW-1185">Reference proteome</keyword>
<reference evidence="1 2" key="1">
    <citation type="journal article" date="2017" name="Curr. Biol.">
        <title>The Evolution of Venom by Co-option of Single-Copy Genes.</title>
        <authorList>
            <person name="Martinson E.O."/>
            <person name="Mrinalini"/>
            <person name="Kelkar Y.D."/>
            <person name="Chang C.H."/>
            <person name="Werren J.H."/>
        </authorList>
    </citation>
    <scope>NUCLEOTIDE SEQUENCE [LARGE SCALE GENOMIC DNA]</scope>
    <source>
        <strain evidence="1 2">Alberta</strain>
        <tissue evidence="1">Whole body</tissue>
    </source>
</reference>
<proteinExistence type="predicted"/>